<keyword evidence="9 10" id="KW-0472">Membrane</keyword>
<dbReference type="PANTHER" id="PTHR46157:SF4">
    <property type="entry name" value="K(+) EFFLUX ANTIPORTER 3, CHLOROPLASTIC"/>
    <property type="match status" value="1"/>
</dbReference>
<evidence type="ECO:0000256" key="3">
    <source>
        <dbReference type="ARBA" id="ARBA00022449"/>
    </source>
</evidence>
<dbReference type="GO" id="GO:0005886">
    <property type="term" value="C:plasma membrane"/>
    <property type="evidence" value="ECO:0007669"/>
    <property type="project" value="TreeGrafter"/>
</dbReference>
<dbReference type="EMBL" id="CP001103">
    <property type="protein sequence ID" value="AEA97228.1"/>
    <property type="molecule type" value="Genomic_DNA"/>
</dbReference>
<feature type="domain" description="RCK N-terminal" evidence="11">
    <location>
        <begin position="469"/>
        <end position="586"/>
    </location>
</feature>
<feature type="transmembrane region" description="Helical" evidence="10">
    <location>
        <begin position="282"/>
        <end position="315"/>
    </location>
</feature>
<dbReference type="GO" id="GO:1902600">
    <property type="term" value="P:proton transmembrane transport"/>
    <property type="evidence" value="ECO:0007669"/>
    <property type="project" value="InterPro"/>
</dbReference>
<feature type="domain" description="RCK C-terminal" evidence="12">
    <location>
        <begin position="633"/>
        <end position="718"/>
    </location>
</feature>
<organism evidence="13 14">
    <name type="scientific">Alteromonas mediterranea (strain DSM 17117 / CIP 110805 / LMG 28347 / Deep ecotype)</name>
    <dbReference type="NCBI Taxonomy" id="1774373"/>
    <lineage>
        <taxon>Bacteria</taxon>
        <taxon>Pseudomonadati</taxon>
        <taxon>Pseudomonadota</taxon>
        <taxon>Gammaproteobacteria</taxon>
        <taxon>Alteromonadales</taxon>
        <taxon>Alteromonadaceae</taxon>
        <taxon>Alteromonas/Salinimonas group</taxon>
        <taxon>Alteromonas</taxon>
    </lineage>
</organism>
<keyword evidence="3" id="KW-0050">Antiport</keyword>
<proteinExistence type="predicted"/>
<sequence>MQRNKCQSPDVSVAPTAFLRQLWRSQRQNLPDLHLYKGFCKSNAKTLLAALAFSLIKIVRTLGGKVGASFLNIVVLMFISVCAVALFKRVHLPPILAYLFAGVLAGPQLLSVFAHPEEMHLLAEVGIVFLLFSLGLEFSLPKLLAMRSLVFGVGLGQMLFTTAVFTCVPLLLGIPVSASIIIGGTLALSSTAIVIKQATEMGILNNRRTQLAVSILLFQDLAVVPFLIAIPLLAQTGEVSIALALGEALLKGVFVIAFLMSVGKWLLPWVFREIARTRTDELFVLTTILIALLAGGLTYYFGLSMALGAFLAGMMLGESQYKYQLEADIRPFRDILMGLFFVTVGMQLELTVLWDSLFEIVCGVFALMVVKVILVRGASLLVKTDPIDGWSAGVKLCQIGEFSFVIAALATTHGVLTKEQSSLIVSMGVISMALTPWLMNNSVTIAKRLVNNDVSFDDKANLGTAGTLTNHVVICGFGRVGQSVARMLKMEGIHFVAIDMDPVRVHESRNAGEPVIFGDASQKDILTNANVEGARLVLVTFDQVDKAKQVITQTRSLASTTDVMVRTKRDYQLESLYSAGANQVVPELQEGSLMLVSQVLHYAGVPMSRILKRVRAERKGRYDHMHGFYPGETTEITYGTEDKLEFIHAVVLSEHASCIGKAIKDIDFSRMRVAIKGLRRDGNEVKEPDQNAILQAHDVLVIAGKPRRVERAERKLLEGN</sequence>
<evidence type="ECO:0000259" key="11">
    <source>
        <dbReference type="PROSITE" id="PS51201"/>
    </source>
</evidence>
<dbReference type="Pfam" id="PF02080">
    <property type="entry name" value="TrkA_C"/>
    <property type="match status" value="1"/>
</dbReference>
<evidence type="ECO:0000313" key="14">
    <source>
        <dbReference type="Proteomes" id="UP000001870"/>
    </source>
</evidence>
<feature type="transmembrane region" description="Helical" evidence="10">
    <location>
        <begin position="211"/>
        <end position="234"/>
    </location>
</feature>
<dbReference type="InterPro" id="IPR006153">
    <property type="entry name" value="Cation/H_exchanger_TM"/>
</dbReference>
<dbReference type="KEGG" id="amc:MADE_1005410"/>
<dbReference type="SUPFAM" id="SSF116726">
    <property type="entry name" value="TrkA C-terminal domain-like"/>
    <property type="match status" value="1"/>
</dbReference>
<dbReference type="Pfam" id="PF00999">
    <property type="entry name" value="Na_H_Exchanger"/>
    <property type="match status" value="1"/>
</dbReference>
<evidence type="ECO:0000256" key="7">
    <source>
        <dbReference type="ARBA" id="ARBA00022989"/>
    </source>
</evidence>
<dbReference type="Gene3D" id="1.20.1530.20">
    <property type="match status" value="1"/>
</dbReference>
<dbReference type="Pfam" id="PF02254">
    <property type="entry name" value="TrkA_N"/>
    <property type="match status" value="1"/>
</dbReference>
<dbReference type="InterPro" id="IPR038770">
    <property type="entry name" value="Na+/solute_symporter_sf"/>
</dbReference>
<dbReference type="Gene3D" id="3.30.70.1450">
    <property type="entry name" value="Regulator of K+ conductance, C-terminal domain"/>
    <property type="match status" value="1"/>
</dbReference>
<evidence type="ECO:0000256" key="10">
    <source>
        <dbReference type="SAM" id="Phobius"/>
    </source>
</evidence>
<evidence type="ECO:0000256" key="9">
    <source>
        <dbReference type="ARBA" id="ARBA00023136"/>
    </source>
</evidence>
<dbReference type="GO" id="GO:0008324">
    <property type="term" value="F:monoatomic cation transmembrane transporter activity"/>
    <property type="evidence" value="ECO:0007669"/>
    <property type="project" value="InterPro"/>
</dbReference>
<evidence type="ECO:0000256" key="2">
    <source>
        <dbReference type="ARBA" id="ARBA00022448"/>
    </source>
</evidence>
<dbReference type="PROSITE" id="PS51201">
    <property type="entry name" value="RCK_N"/>
    <property type="match status" value="1"/>
</dbReference>
<feature type="transmembrane region" description="Helical" evidence="10">
    <location>
        <begin position="240"/>
        <end position="262"/>
    </location>
</feature>
<dbReference type="Proteomes" id="UP000001870">
    <property type="component" value="Chromosome"/>
</dbReference>
<dbReference type="InterPro" id="IPR006037">
    <property type="entry name" value="RCK_C"/>
</dbReference>
<evidence type="ECO:0000256" key="4">
    <source>
        <dbReference type="ARBA" id="ARBA00022538"/>
    </source>
</evidence>
<keyword evidence="4" id="KW-0633">Potassium transport</keyword>
<feature type="transmembrane region" description="Helical" evidence="10">
    <location>
        <begin position="95"/>
        <end position="115"/>
    </location>
</feature>
<evidence type="ECO:0000256" key="1">
    <source>
        <dbReference type="ARBA" id="ARBA00004141"/>
    </source>
</evidence>
<accession>F2G304</accession>
<dbReference type="GO" id="GO:0006813">
    <property type="term" value="P:potassium ion transport"/>
    <property type="evidence" value="ECO:0007669"/>
    <property type="project" value="UniProtKB-KW"/>
</dbReference>
<dbReference type="GO" id="GO:0015297">
    <property type="term" value="F:antiporter activity"/>
    <property type="evidence" value="ECO:0007669"/>
    <property type="project" value="UniProtKB-KW"/>
</dbReference>
<keyword evidence="2" id="KW-0813">Transport</keyword>
<dbReference type="HOGENOM" id="CLU_005126_9_0_6"/>
<dbReference type="InterPro" id="IPR036721">
    <property type="entry name" value="RCK_C_sf"/>
</dbReference>
<dbReference type="InterPro" id="IPR003148">
    <property type="entry name" value="RCK_N"/>
</dbReference>
<feature type="transmembrane region" description="Helical" evidence="10">
    <location>
        <begin position="69"/>
        <end position="88"/>
    </location>
</feature>
<evidence type="ECO:0000313" key="13">
    <source>
        <dbReference type="EMBL" id="AEA97228.1"/>
    </source>
</evidence>
<dbReference type="PANTHER" id="PTHR46157">
    <property type="entry name" value="K(+) EFFLUX ANTIPORTER 3, CHLOROPLASTIC"/>
    <property type="match status" value="1"/>
</dbReference>
<reference evidence="13 14" key="1">
    <citation type="journal article" date="2008" name="ISME J.">
        <title>Comparative genomics of two ecotypes of the marine planktonic copiotroph Alteromonas macleodii suggests alternative lifestyles associated with different kinds of particulate organic matter.</title>
        <authorList>
            <person name="Ivars-Martinez E."/>
            <person name="Martin-Cuadrado A.B."/>
            <person name="D'Auria G."/>
            <person name="Mira A."/>
            <person name="Ferriera S."/>
            <person name="Johnson J."/>
            <person name="Friedman R."/>
            <person name="Rodriguez-Valera F."/>
        </authorList>
    </citation>
    <scope>NUCLEOTIDE SEQUENCE [LARGE SCALE GENOMIC DNA]</scope>
    <source>
        <strain evidence="14">DSM 17117 / CIP 110805 / LMG 28347 / Deep ecotype</strain>
    </source>
</reference>
<dbReference type="Gene3D" id="3.40.50.720">
    <property type="entry name" value="NAD(P)-binding Rossmann-like Domain"/>
    <property type="match status" value="1"/>
</dbReference>
<evidence type="ECO:0000256" key="6">
    <source>
        <dbReference type="ARBA" id="ARBA00022958"/>
    </source>
</evidence>
<dbReference type="SUPFAM" id="SSF51735">
    <property type="entry name" value="NAD(P)-binding Rossmann-fold domains"/>
    <property type="match status" value="1"/>
</dbReference>
<reference evidence="13 14" key="2">
    <citation type="journal article" date="2015" name="Antonie Van Leeuwenhoek">
        <title>Ecophysiological diversity of a novel member of the genus Alteromonas, and description of Alteromonas mediterranea sp. nov.</title>
        <authorList>
            <person name="Ivanova E.P."/>
            <person name="Lopez-Perez M."/>
            <person name="Zabalos M."/>
            <person name="Nguyen S.H."/>
            <person name="Webb H.K."/>
            <person name="Ryan J."/>
            <person name="Lagutin K."/>
            <person name="Vyssotski M."/>
            <person name="Crawford R.J."/>
            <person name="Rodriguez-Valera F."/>
        </authorList>
    </citation>
    <scope>NUCLEOTIDE SEQUENCE [LARGE SCALE GENOMIC DNA]</scope>
    <source>
        <strain evidence="14">DSM 17117 / CIP 110805 / LMG 28347 / Deep ecotype</strain>
    </source>
</reference>
<keyword evidence="8" id="KW-0406">Ion transport</keyword>
<dbReference type="InterPro" id="IPR036291">
    <property type="entry name" value="NAD(P)-bd_dom_sf"/>
</dbReference>
<keyword evidence="14" id="KW-1185">Reference proteome</keyword>
<evidence type="ECO:0000256" key="8">
    <source>
        <dbReference type="ARBA" id="ARBA00023065"/>
    </source>
</evidence>
<dbReference type="AlphaFoldDB" id="F2G304"/>
<name>F2G304_ALTMD</name>
<comment type="subcellular location">
    <subcellularLocation>
        <location evidence="1">Membrane</location>
        <topology evidence="1">Multi-pass membrane protein</topology>
    </subcellularLocation>
</comment>
<evidence type="ECO:0000256" key="5">
    <source>
        <dbReference type="ARBA" id="ARBA00022692"/>
    </source>
</evidence>
<protein>
    <submittedName>
        <fullName evidence="13">Potassium transporter</fullName>
    </submittedName>
</protein>
<feature type="transmembrane region" description="Helical" evidence="10">
    <location>
        <begin position="178"/>
        <end position="199"/>
    </location>
</feature>
<feature type="transmembrane region" description="Helical" evidence="10">
    <location>
        <begin position="121"/>
        <end position="140"/>
    </location>
</feature>
<evidence type="ECO:0000259" key="12">
    <source>
        <dbReference type="PROSITE" id="PS51202"/>
    </source>
</evidence>
<gene>
    <name evidence="13" type="ordered locus">MADE_1005410</name>
</gene>
<keyword evidence="6" id="KW-0630">Potassium</keyword>
<keyword evidence="5 10" id="KW-0812">Transmembrane</keyword>
<keyword evidence="7 10" id="KW-1133">Transmembrane helix</keyword>
<dbReference type="PROSITE" id="PS51202">
    <property type="entry name" value="RCK_C"/>
    <property type="match status" value="1"/>
</dbReference>